<reference evidence="4" key="1">
    <citation type="journal article" date="2012" name="Science">
        <title>Fermentation, hydrogen, and sulfur metabolism in multiple uncultivated bacterial phyla.</title>
        <authorList>
            <person name="Wrighton K.C."/>
            <person name="Thomas B.C."/>
            <person name="Sharon I."/>
            <person name="Miller C.S."/>
            <person name="Castelle C.J."/>
            <person name="VerBerkmoes N.C."/>
            <person name="Wilkins M.J."/>
            <person name="Hettich R.L."/>
            <person name="Lipton M.S."/>
            <person name="Williams K.H."/>
            <person name="Long P.E."/>
            <person name="Banfield J.F."/>
        </authorList>
    </citation>
    <scope>NUCLEOTIDE SEQUENCE [LARGE SCALE GENOMIC DNA]</scope>
</reference>
<evidence type="ECO:0008006" key="5">
    <source>
        <dbReference type="Google" id="ProtNLM"/>
    </source>
</evidence>
<dbReference type="PANTHER" id="PTHR16222">
    <property type="entry name" value="ADP-RIBOSYLGLYCOHYDROLASE"/>
    <property type="match status" value="1"/>
</dbReference>
<dbReference type="PANTHER" id="PTHR16222:SF24">
    <property type="entry name" value="ADP-RIBOSYLHYDROLASE ARH3"/>
    <property type="match status" value="1"/>
</dbReference>
<dbReference type="InterPro" id="IPR036705">
    <property type="entry name" value="Ribosyl_crysJ1_sf"/>
</dbReference>
<dbReference type="GO" id="GO:0016787">
    <property type="term" value="F:hydrolase activity"/>
    <property type="evidence" value="ECO:0007669"/>
    <property type="project" value="UniProtKB-KW"/>
</dbReference>
<sequence>MNKTILNEKLEWAIIGWAIGDAMWIPVEYMPTQEIKARYWRVMDFLETRSNAHFAKKGFNEEGSGYISDDTLLTLATLDALTEAWIIDFPTICAKQIEYYESFDYGFWRSTTDAFEAIKKWESYLTSWNPLGTWNGIMMKQTPLAFYQVSRWIREDEIANDIITYSKITHDNKLVIVSALVHNRMLVDLILTEWEMNKRKLLSRALEIARKYEEELSDVTPDQENISDKLEELLMCMDENGVLDLSDDEILKKFGWNDGGLGYACYIRVTLPLIYALFFRSPDFKGFIDTINIWWDTDTYAAIIGNMIWAYRGRFYDEKYEGWVREIRNIKNSIDSFSKKFIWA</sequence>
<evidence type="ECO:0000256" key="1">
    <source>
        <dbReference type="ARBA" id="ARBA00010702"/>
    </source>
</evidence>
<keyword evidence="3" id="KW-0479">Metal-binding</keyword>
<feature type="binding site" evidence="3">
    <location>
        <position position="68"/>
    </location>
    <ligand>
        <name>Mg(2+)</name>
        <dbReference type="ChEBI" id="CHEBI:18420"/>
        <label>1</label>
    </ligand>
</feature>
<dbReference type="AlphaFoldDB" id="K2GBY4"/>
<feature type="binding site" evidence="3">
    <location>
        <position position="296"/>
    </location>
    <ligand>
        <name>Mg(2+)</name>
        <dbReference type="ChEBI" id="CHEBI:18420"/>
        <label>1</label>
    </ligand>
</feature>
<dbReference type="EMBL" id="AMFJ01000443">
    <property type="protein sequence ID" value="EKE27694.1"/>
    <property type="molecule type" value="Genomic_DNA"/>
</dbReference>
<accession>K2GBY4</accession>
<protein>
    <recommendedName>
        <fullName evidence="5">ADP-ribosylglycohydrolase</fullName>
    </recommendedName>
</protein>
<comment type="cofactor">
    <cofactor evidence="3">
        <name>Mg(2+)</name>
        <dbReference type="ChEBI" id="CHEBI:18420"/>
    </cofactor>
    <text evidence="3">Binds 2 magnesium ions per subunit.</text>
</comment>
<keyword evidence="2" id="KW-0378">Hydrolase</keyword>
<comment type="similarity">
    <text evidence="1">Belongs to the ADP-ribosylglycohydrolase family.</text>
</comment>
<feature type="binding site" evidence="3">
    <location>
        <position position="299"/>
    </location>
    <ligand>
        <name>Mg(2+)</name>
        <dbReference type="ChEBI" id="CHEBI:18420"/>
        <label>1</label>
    </ligand>
</feature>
<dbReference type="Pfam" id="PF03747">
    <property type="entry name" value="ADP_ribosyl_GH"/>
    <property type="match status" value="1"/>
</dbReference>
<dbReference type="GO" id="GO:0046872">
    <property type="term" value="F:metal ion binding"/>
    <property type="evidence" value="ECO:0007669"/>
    <property type="project" value="UniProtKB-KW"/>
</dbReference>
<evidence type="ECO:0000313" key="4">
    <source>
        <dbReference type="EMBL" id="EKE27694.1"/>
    </source>
</evidence>
<gene>
    <name evidence="4" type="ORF">ACD_3C00169G0004</name>
</gene>
<keyword evidence="3" id="KW-0460">Magnesium</keyword>
<dbReference type="InterPro" id="IPR005502">
    <property type="entry name" value="Ribosyl_crysJ1"/>
</dbReference>
<evidence type="ECO:0000256" key="3">
    <source>
        <dbReference type="PIRSR" id="PIRSR605502-1"/>
    </source>
</evidence>
<proteinExistence type="inferred from homology"/>
<comment type="caution">
    <text evidence="4">The sequence shown here is derived from an EMBL/GenBank/DDBJ whole genome shotgun (WGS) entry which is preliminary data.</text>
</comment>
<dbReference type="InterPro" id="IPR050792">
    <property type="entry name" value="ADP-ribosylglycohydrolase"/>
</dbReference>
<name>K2GBY4_9BACT</name>
<dbReference type="Gene3D" id="1.10.4080.10">
    <property type="entry name" value="ADP-ribosylation/Crystallin J1"/>
    <property type="match status" value="1"/>
</dbReference>
<evidence type="ECO:0000256" key="2">
    <source>
        <dbReference type="ARBA" id="ARBA00022801"/>
    </source>
</evidence>
<feature type="binding site" evidence="3">
    <location>
        <position position="69"/>
    </location>
    <ligand>
        <name>Mg(2+)</name>
        <dbReference type="ChEBI" id="CHEBI:18420"/>
        <label>1</label>
    </ligand>
</feature>
<organism evidence="4">
    <name type="scientific">uncultured bacterium</name>
    <name type="common">gcode 4</name>
    <dbReference type="NCBI Taxonomy" id="1234023"/>
    <lineage>
        <taxon>Bacteria</taxon>
        <taxon>environmental samples</taxon>
    </lineage>
</organism>
<feature type="binding site" evidence="3">
    <location>
        <position position="298"/>
    </location>
    <ligand>
        <name>Mg(2+)</name>
        <dbReference type="ChEBI" id="CHEBI:18420"/>
        <label>1</label>
    </ligand>
</feature>
<feature type="binding site" evidence="3">
    <location>
        <position position="70"/>
    </location>
    <ligand>
        <name>Mg(2+)</name>
        <dbReference type="ChEBI" id="CHEBI:18420"/>
        <label>1</label>
    </ligand>
</feature>
<dbReference type="SUPFAM" id="SSF101478">
    <property type="entry name" value="ADP-ribosylglycohydrolase"/>
    <property type="match status" value="1"/>
</dbReference>